<evidence type="ECO:0000313" key="2">
    <source>
        <dbReference type="EMBL" id="MBA8816954.1"/>
    </source>
</evidence>
<name>A0A7W3JQ42_9MICO</name>
<dbReference type="RefSeq" id="WP_167045378.1">
    <property type="nucleotide sequence ID" value="NZ_JAAOZB010000001.1"/>
</dbReference>
<dbReference type="AlphaFoldDB" id="A0A7W3JQ42"/>
<feature type="compositionally biased region" description="Low complexity" evidence="1">
    <location>
        <begin position="49"/>
        <end position="62"/>
    </location>
</feature>
<sequence>MILFVVVAAISLTAVAGTIIAVARDGFRPVATDPARVPPRPDASLVTQPAPAVAEPAPEPLASPTDLPIFAGADAVAPTNSGKSAGVSSSHRGTRASRRSASPSRAA</sequence>
<feature type="compositionally biased region" description="Polar residues" evidence="1">
    <location>
        <begin position="78"/>
        <end position="87"/>
    </location>
</feature>
<reference evidence="2 3" key="1">
    <citation type="submission" date="2020-07" db="EMBL/GenBank/DDBJ databases">
        <title>Sequencing the genomes of 1000 actinobacteria strains.</title>
        <authorList>
            <person name="Klenk H.-P."/>
        </authorList>
    </citation>
    <scope>NUCLEOTIDE SEQUENCE [LARGE SCALE GENOMIC DNA]</scope>
    <source>
        <strain evidence="2 3">DSM 27576</strain>
    </source>
</reference>
<dbReference type="Proteomes" id="UP000526083">
    <property type="component" value="Unassembled WGS sequence"/>
</dbReference>
<accession>A0A7W3JQ42</accession>
<dbReference type="EMBL" id="JACGWY010000004">
    <property type="protein sequence ID" value="MBA8816954.1"/>
    <property type="molecule type" value="Genomic_DNA"/>
</dbReference>
<protein>
    <submittedName>
        <fullName evidence="2">Uncharacterized protein</fullName>
    </submittedName>
</protein>
<organism evidence="2 3">
    <name type="scientific">Microbacterium halimionae</name>
    <dbReference type="NCBI Taxonomy" id="1526413"/>
    <lineage>
        <taxon>Bacteria</taxon>
        <taxon>Bacillati</taxon>
        <taxon>Actinomycetota</taxon>
        <taxon>Actinomycetes</taxon>
        <taxon>Micrococcales</taxon>
        <taxon>Microbacteriaceae</taxon>
        <taxon>Microbacterium</taxon>
    </lineage>
</organism>
<evidence type="ECO:0000256" key="1">
    <source>
        <dbReference type="SAM" id="MobiDB-lite"/>
    </source>
</evidence>
<comment type="caution">
    <text evidence="2">The sequence shown here is derived from an EMBL/GenBank/DDBJ whole genome shotgun (WGS) entry which is preliminary data.</text>
</comment>
<evidence type="ECO:0000313" key="3">
    <source>
        <dbReference type="Proteomes" id="UP000526083"/>
    </source>
</evidence>
<keyword evidence="3" id="KW-1185">Reference proteome</keyword>
<gene>
    <name evidence="2" type="ORF">FHX48_002048</name>
</gene>
<proteinExistence type="predicted"/>
<feature type="region of interest" description="Disordered" evidence="1">
    <location>
        <begin position="30"/>
        <end position="107"/>
    </location>
</feature>